<dbReference type="EMBL" id="JAJA02000001">
    <property type="protein sequence ID" value="KWS03660.1"/>
    <property type="molecule type" value="Genomic_DNA"/>
</dbReference>
<comment type="caution">
    <text evidence="1">The sequence shown here is derived from an EMBL/GenBank/DDBJ whole genome shotgun (WGS) entry which is preliminary data.</text>
</comment>
<name>A0A108U6W7_9GAMM</name>
<reference evidence="1 2" key="1">
    <citation type="journal article" date="2014" name="Genome Announc.">
        <title>Draft Genome Sequence of Lysobacter capsici AZ78, a Bacterium Antagonistic to Plant-Pathogenic Oomycetes.</title>
        <authorList>
            <person name="Puopolo G."/>
            <person name="Sonego P."/>
            <person name="Engelen K."/>
            <person name="Pertot I."/>
        </authorList>
    </citation>
    <scope>NUCLEOTIDE SEQUENCE [LARGE SCALE GENOMIC DNA]</scope>
    <source>
        <strain evidence="1 2">AZ78</strain>
    </source>
</reference>
<evidence type="ECO:0000313" key="1">
    <source>
        <dbReference type="EMBL" id="KWS03660.1"/>
    </source>
</evidence>
<gene>
    <name evidence="1" type="ORF">AZ78_1208</name>
</gene>
<accession>A0A108U6W7</accession>
<dbReference type="Proteomes" id="UP000023435">
    <property type="component" value="Unassembled WGS sequence"/>
</dbReference>
<sequence>MGLYGSFPNPRPWMAGLLFKDEHLFEHTPQKQKNPHFAVRAS</sequence>
<keyword evidence="2" id="KW-1185">Reference proteome</keyword>
<proteinExistence type="predicted"/>
<evidence type="ECO:0000313" key="2">
    <source>
        <dbReference type="Proteomes" id="UP000023435"/>
    </source>
</evidence>
<protein>
    <submittedName>
        <fullName evidence="1">Uncharacterized protein</fullName>
    </submittedName>
</protein>
<organism evidence="1 2">
    <name type="scientific">Lysobacter capsici AZ78</name>
    <dbReference type="NCBI Taxonomy" id="1444315"/>
    <lineage>
        <taxon>Bacteria</taxon>
        <taxon>Pseudomonadati</taxon>
        <taxon>Pseudomonadota</taxon>
        <taxon>Gammaproteobacteria</taxon>
        <taxon>Lysobacterales</taxon>
        <taxon>Lysobacteraceae</taxon>
        <taxon>Lysobacter</taxon>
    </lineage>
</organism>
<dbReference type="AlphaFoldDB" id="A0A108U6W7"/>